<dbReference type="GO" id="GO:0051213">
    <property type="term" value="F:dioxygenase activity"/>
    <property type="evidence" value="ECO:0007669"/>
    <property type="project" value="UniProtKB-KW"/>
</dbReference>
<feature type="domain" description="TauD/TfdA-like" evidence="6">
    <location>
        <begin position="21"/>
        <end position="239"/>
    </location>
</feature>
<keyword evidence="5" id="KW-0408">Iron</keyword>
<dbReference type="SUPFAM" id="SSF51197">
    <property type="entry name" value="Clavaminate synthase-like"/>
    <property type="match status" value="1"/>
</dbReference>
<dbReference type="EMBL" id="JAIZPD010000005">
    <property type="protein sequence ID" value="KAH0962793.1"/>
    <property type="molecule type" value="Genomic_DNA"/>
</dbReference>
<proteinExistence type="inferred from homology"/>
<dbReference type="RefSeq" id="XP_044720306.1">
    <property type="nucleotide sequence ID" value="XM_044863774.1"/>
</dbReference>
<dbReference type="Gene3D" id="3.60.130.10">
    <property type="entry name" value="Clavaminate synthase-like"/>
    <property type="match status" value="1"/>
</dbReference>
<evidence type="ECO:0000256" key="5">
    <source>
        <dbReference type="ARBA" id="ARBA00023004"/>
    </source>
</evidence>
<sequence length="280" mass="31456">MAIRQPIHPPSDPTLTRLLSDDAWHVAFARKFGEPDVSAVIVKPGAEYRLAPHSELTDVGNIDDDERVASKNRVRHQIGRGNDLFHVDCSYNARRAGYSILRAHQLPPKGAGGRTEFADTRTAPEGLDNATKEISKDHVLCHLVVHSRQLGAPECDLFKSREAEDHTMARHRLVQLHELSRRTNLYIAAHAHHVDGWSKKESQPVIDDLLRHSSQDQNIFIVDWEDNGDLVIWDNTCVMRKAPGSGFEGNHVRDMRATAVYDDWSSACGLNWKHCEGCIA</sequence>
<accession>A0A9P8SH70</accession>
<evidence type="ECO:0000313" key="8">
    <source>
        <dbReference type="Proteomes" id="UP000824596"/>
    </source>
</evidence>
<dbReference type="PANTHER" id="PTHR43779">
    <property type="entry name" value="DIOXYGENASE RV0097-RELATED"/>
    <property type="match status" value="1"/>
</dbReference>
<dbReference type="InterPro" id="IPR003819">
    <property type="entry name" value="TauD/TfdA-like"/>
</dbReference>
<organism evidence="7 8">
    <name type="scientific">Hirsutella rhossiliensis</name>
    <dbReference type="NCBI Taxonomy" id="111463"/>
    <lineage>
        <taxon>Eukaryota</taxon>
        <taxon>Fungi</taxon>
        <taxon>Dikarya</taxon>
        <taxon>Ascomycota</taxon>
        <taxon>Pezizomycotina</taxon>
        <taxon>Sordariomycetes</taxon>
        <taxon>Hypocreomycetidae</taxon>
        <taxon>Hypocreales</taxon>
        <taxon>Ophiocordycipitaceae</taxon>
        <taxon>Hirsutella</taxon>
    </lineage>
</organism>
<protein>
    <submittedName>
        <fullName evidence="7">Taurine catabolism dioxygenase tauD, tfdA family domain-containing protein</fullName>
    </submittedName>
</protein>
<gene>
    <name evidence="7" type="ORF">HRG_05303</name>
</gene>
<dbReference type="Proteomes" id="UP000824596">
    <property type="component" value="Unassembled WGS sequence"/>
</dbReference>
<dbReference type="InterPro" id="IPR051178">
    <property type="entry name" value="TfdA_dioxygenase"/>
</dbReference>
<dbReference type="OrthoDB" id="5818554at2759"/>
<dbReference type="AlphaFoldDB" id="A0A9P8SH70"/>
<keyword evidence="2" id="KW-0479">Metal-binding</keyword>
<reference evidence="7" key="1">
    <citation type="submission" date="2021-09" db="EMBL/GenBank/DDBJ databases">
        <title>A high-quality genome of the endoparasitic fungus Hirsutella rhossiliensis with a comparison of Hirsutella genomes reveals transposable elements contributing to genome size variation.</title>
        <authorList>
            <person name="Lin R."/>
            <person name="Jiao Y."/>
            <person name="Sun X."/>
            <person name="Ling J."/>
            <person name="Xie B."/>
            <person name="Cheng X."/>
        </authorList>
    </citation>
    <scope>NUCLEOTIDE SEQUENCE</scope>
    <source>
        <strain evidence="7">HR02</strain>
    </source>
</reference>
<evidence type="ECO:0000313" key="7">
    <source>
        <dbReference type="EMBL" id="KAH0962793.1"/>
    </source>
</evidence>
<name>A0A9P8SH70_9HYPO</name>
<dbReference type="PANTHER" id="PTHR43779:SF3">
    <property type="entry name" value="(3R)-3-[(CARBOXYMETHYL)AMINO]FATTY ACID OXYGENASE_DECARBOXYLASE"/>
    <property type="match status" value="1"/>
</dbReference>
<dbReference type="Pfam" id="PF02668">
    <property type="entry name" value="TauD"/>
    <property type="match status" value="1"/>
</dbReference>
<evidence type="ECO:0000256" key="1">
    <source>
        <dbReference type="ARBA" id="ARBA00005896"/>
    </source>
</evidence>
<dbReference type="GO" id="GO:0046872">
    <property type="term" value="F:metal ion binding"/>
    <property type="evidence" value="ECO:0007669"/>
    <property type="project" value="UniProtKB-KW"/>
</dbReference>
<evidence type="ECO:0000259" key="6">
    <source>
        <dbReference type="Pfam" id="PF02668"/>
    </source>
</evidence>
<keyword evidence="8" id="KW-1185">Reference proteome</keyword>
<comment type="similarity">
    <text evidence="1">Belongs to the TfdA dioxygenase family.</text>
</comment>
<evidence type="ECO:0000256" key="4">
    <source>
        <dbReference type="ARBA" id="ARBA00023002"/>
    </source>
</evidence>
<comment type="caution">
    <text evidence="7">The sequence shown here is derived from an EMBL/GenBank/DDBJ whole genome shotgun (WGS) entry which is preliminary data.</text>
</comment>
<dbReference type="InterPro" id="IPR042098">
    <property type="entry name" value="TauD-like_sf"/>
</dbReference>
<evidence type="ECO:0000256" key="2">
    <source>
        <dbReference type="ARBA" id="ARBA00022723"/>
    </source>
</evidence>
<keyword evidence="4" id="KW-0560">Oxidoreductase</keyword>
<evidence type="ECO:0000256" key="3">
    <source>
        <dbReference type="ARBA" id="ARBA00022964"/>
    </source>
</evidence>
<dbReference type="GeneID" id="68354432"/>
<keyword evidence="3 7" id="KW-0223">Dioxygenase</keyword>